<accession>A0A919JT71</accession>
<comment type="caution">
    <text evidence="1">The sequence shown here is derived from an EMBL/GenBank/DDBJ whole genome shotgun (WGS) entry which is preliminary data.</text>
</comment>
<dbReference type="SUPFAM" id="SSF55961">
    <property type="entry name" value="Bet v1-like"/>
    <property type="match status" value="1"/>
</dbReference>
<dbReference type="Pfam" id="PF10604">
    <property type="entry name" value="Polyketide_cyc2"/>
    <property type="match status" value="1"/>
</dbReference>
<dbReference type="Gene3D" id="3.30.530.20">
    <property type="match status" value="1"/>
</dbReference>
<name>A0A919JT71_9ACTN</name>
<keyword evidence="2" id="KW-1185">Reference proteome</keyword>
<dbReference type="EMBL" id="BOMV01000005">
    <property type="protein sequence ID" value="GIE93029.1"/>
    <property type="molecule type" value="Genomic_DNA"/>
</dbReference>
<organism evidence="1 2">
    <name type="scientific">Paractinoplanes rishiriensis</name>
    <dbReference type="NCBI Taxonomy" id="1050105"/>
    <lineage>
        <taxon>Bacteria</taxon>
        <taxon>Bacillati</taxon>
        <taxon>Actinomycetota</taxon>
        <taxon>Actinomycetes</taxon>
        <taxon>Micromonosporales</taxon>
        <taxon>Micromonosporaceae</taxon>
        <taxon>Paractinoplanes</taxon>
    </lineage>
</organism>
<reference evidence="1" key="1">
    <citation type="submission" date="2021-01" db="EMBL/GenBank/DDBJ databases">
        <title>Whole genome shotgun sequence of Actinoplanes rishiriensis NBRC 108556.</title>
        <authorList>
            <person name="Komaki H."/>
            <person name="Tamura T."/>
        </authorList>
    </citation>
    <scope>NUCLEOTIDE SEQUENCE</scope>
    <source>
        <strain evidence="1">NBRC 108556</strain>
    </source>
</reference>
<dbReference type="RefSeq" id="WP_203778878.1">
    <property type="nucleotide sequence ID" value="NZ_BOMV01000005.1"/>
</dbReference>
<protein>
    <recommendedName>
        <fullName evidence="3">Polyketide cyclase/dehydrase</fullName>
    </recommendedName>
</protein>
<evidence type="ECO:0000313" key="2">
    <source>
        <dbReference type="Proteomes" id="UP000636960"/>
    </source>
</evidence>
<evidence type="ECO:0000313" key="1">
    <source>
        <dbReference type="EMBL" id="GIE93029.1"/>
    </source>
</evidence>
<sequence length="130" mass="14194">MTTAFTATETVDRPAAEVWAHLNTWTWMPGVEDVRVRGSELGFRARGRERTARLEVPDDGRTVIVHSRQGGVTAAYTYHCVPDGDRTRLTLIADVAVAGGFRPFAGLLRYAIRRADGGQLAALKRSLAAV</sequence>
<dbReference type="AlphaFoldDB" id="A0A919JT71"/>
<proteinExistence type="predicted"/>
<dbReference type="Proteomes" id="UP000636960">
    <property type="component" value="Unassembled WGS sequence"/>
</dbReference>
<evidence type="ECO:0008006" key="3">
    <source>
        <dbReference type="Google" id="ProtNLM"/>
    </source>
</evidence>
<dbReference type="InterPro" id="IPR023393">
    <property type="entry name" value="START-like_dom_sf"/>
</dbReference>
<dbReference type="InterPro" id="IPR019587">
    <property type="entry name" value="Polyketide_cyclase/dehydratase"/>
</dbReference>
<gene>
    <name evidence="1" type="ORF">Ari01nite_04940</name>
</gene>